<feature type="transmembrane region" description="Helical" evidence="2">
    <location>
        <begin position="6"/>
        <end position="22"/>
    </location>
</feature>
<sequence>MIGVIIVVTGIVLIILGYLFTLSGSRKLSGGSVGQDQQDQQYQKDLQYQQRDDRSDYDAGIRPEYFGEVRTDTDSRSFVKGGGVVMIGQISIIFGSDRKSLEIAIILAIILMLLWFVLFR</sequence>
<keyword evidence="2" id="KW-0472">Membrane</keyword>
<feature type="region of interest" description="Disordered" evidence="1">
    <location>
        <begin position="29"/>
        <end position="59"/>
    </location>
</feature>
<protein>
    <submittedName>
        <fullName evidence="3">TIGR00304 family protein</fullName>
    </submittedName>
</protein>
<reference evidence="4" key="1">
    <citation type="submission" date="2016-10" db="EMBL/GenBank/DDBJ databases">
        <authorList>
            <person name="Varghese N."/>
            <person name="Submissions S."/>
        </authorList>
    </citation>
    <scope>NUCLEOTIDE SEQUENCE [LARGE SCALE GENOMIC DNA]</scope>
    <source>
        <strain evidence="4">SLH 33</strain>
    </source>
</reference>
<dbReference type="Proteomes" id="UP000243338">
    <property type="component" value="Unassembled WGS sequence"/>
</dbReference>
<dbReference type="RefSeq" id="WP_091689622.1">
    <property type="nucleotide sequence ID" value="NZ_CAAGSJ010000001.1"/>
</dbReference>
<feature type="compositionally biased region" description="Basic and acidic residues" evidence="1">
    <location>
        <begin position="50"/>
        <end position="59"/>
    </location>
</feature>
<dbReference type="InterPro" id="IPR002849">
    <property type="entry name" value="DUF131"/>
</dbReference>
<dbReference type="Pfam" id="PF01998">
    <property type="entry name" value="DUF131"/>
    <property type="match status" value="1"/>
</dbReference>
<evidence type="ECO:0000313" key="3">
    <source>
        <dbReference type="EMBL" id="SES80896.1"/>
    </source>
</evidence>
<accession>A0A1H9ZHU1</accession>
<evidence type="ECO:0000313" key="4">
    <source>
        <dbReference type="Proteomes" id="UP000243338"/>
    </source>
</evidence>
<name>A0A1H9ZHU1_9EURY</name>
<keyword evidence="2" id="KW-0812">Transmembrane</keyword>
<keyword evidence="4" id="KW-1185">Reference proteome</keyword>
<dbReference type="STRING" id="1353158.SAMN04488587_1124"/>
<evidence type="ECO:0000256" key="2">
    <source>
        <dbReference type="SAM" id="Phobius"/>
    </source>
</evidence>
<organism evidence="3 4">
    <name type="scientific">Methanococcoides vulcani</name>
    <dbReference type="NCBI Taxonomy" id="1353158"/>
    <lineage>
        <taxon>Archaea</taxon>
        <taxon>Methanobacteriati</taxon>
        <taxon>Methanobacteriota</taxon>
        <taxon>Stenosarchaea group</taxon>
        <taxon>Methanomicrobia</taxon>
        <taxon>Methanosarcinales</taxon>
        <taxon>Methanosarcinaceae</taxon>
        <taxon>Methanococcoides</taxon>
    </lineage>
</organism>
<keyword evidence="2" id="KW-1133">Transmembrane helix</keyword>
<proteinExistence type="predicted"/>
<dbReference type="NCBIfam" id="TIGR00304">
    <property type="entry name" value="TIGR00304 family membrane protein"/>
    <property type="match status" value="1"/>
</dbReference>
<feature type="compositionally biased region" description="Low complexity" evidence="1">
    <location>
        <begin position="35"/>
        <end position="49"/>
    </location>
</feature>
<evidence type="ECO:0000256" key="1">
    <source>
        <dbReference type="SAM" id="MobiDB-lite"/>
    </source>
</evidence>
<dbReference type="AlphaFoldDB" id="A0A1H9ZHU1"/>
<gene>
    <name evidence="3" type="ORF">SAMN04488587_1124</name>
</gene>
<feature type="transmembrane region" description="Helical" evidence="2">
    <location>
        <begin position="101"/>
        <end position="119"/>
    </location>
</feature>
<dbReference type="EMBL" id="FOHQ01000002">
    <property type="protein sequence ID" value="SES80896.1"/>
    <property type="molecule type" value="Genomic_DNA"/>
</dbReference>